<dbReference type="HAMAP" id="MF_00911">
    <property type="entry name" value="FtsQ_subfam"/>
    <property type="match status" value="1"/>
</dbReference>
<dbReference type="PANTHER" id="PTHR35851:SF1">
    <property type="entry name" value="CELL DIVISION PROTEIN FTSQ"/>
    <property type="match status" value="1"/>
</dbReference>
<dbReference type="InterPro" id="IPR045335">
    <property type="entry name" value="FtsQ_C_sf"/>
</dbReference>
<evidence type="ECO:0000256" key="3">
    <source>
        <dbReference type="ARBA" id="ARBA00022618"/>
    </source>
</evidence>
<dbReference type="GO" id="GO:0090529">
    <property type="term" value="P:cell septum assembly"/>
    <property type="evidence" value="ECO:0007669"/>
    <property type="project" value="InterPro"/>
</dbReference>
<keyword evidence="2 7" id="KW-0997">Cell inner membrane</keyword>
<keyword evidence="3 7" id="KW-0132">Cell division</keyword>
<dbReference type="AlphaFoldDB" id="A0A9X3ASQ2"/>
<evidence type="ECO:0000259" key="8">
    <source>
        <dbReference type="Pfam" id="PF03799"/>
    </source>
</evidence>
<reference evidence="10" key="2">
    <citation type="submission" date="2022-08" db="EMBL/GenBank/DDBJ databases">
        <authorList>
            <person name="Dong C."/>
        </authorList>
    </citation>
    <scope>NUCLEOTIDE SEQUENCE</scope>
    <source>
        <strain evidence="10">59MF3M-4</strain>
    </source>
</reference>
<reference evidence="10" key="1">
    <citation type="journal article" date="2022" name="Front. Microbiol.">
        <title>Genome-based taxonomic rearrangement of Oceanobacter-related bacteria including the description of Thalassolituus hydrocarbonoclasticus sp. nov. and Thalassolituus pacificus sp. nov. and emended description of the genus Thalassolituus.</title>
        <authorList>
            <person name="Dong C."/>
            <person name="Wei L."/>
            <person name="Wang J."/>
            <person name="Lai Q."/>
            <person name="Huang Z."/>
            <person name="Shao Z."/>
        </authorList>
    </citation>
    <scope>NUCLEOTIDE SEQUENCE</scope>
    <source>
        <strain evidence="10">59MF3M-4</strain>
    </source>
</reference>
<evidence type="ECO:0000256" key="2">
    <source>
        <dbReference type="ARBA" id="ARBA00022519"/>
    </source>
</evidence>
<evidence type="ECO:0000256" key="1">
    <source>
        <dbReference type="ARBA" id="ARBA00022475"/>
    </source>
</evidence>
<keyword evidence="5 7" id="KW-1133">Transmembrane helix</keyword>
<feature type="domain" description="POTRA" evidence="9">
    <location>
        <begin position="54"/>
        <end position="121"/>
    </location>
</feature>
<gene>
    <name evidence="7" type="primary">ftsQ</name>
    <name evidence="10" type="ORF">NYR02_16865</name>
</gene>
<dbReference type="GO" id="GO:0043093">
    <property type="term" value="P:FtsZ-dependent cytokinesis"/>
    <property type="evidence" value="ECO:0007669"/>
    <property type="project" value="UniProtKB-UniRule"/>
</dbReference>
<dbReference type="Proteomes" id="UP001147830">
    <property type="component" value="Unassembled WGS sequence"/>
</dbReference>
<comment type="caution">
    <text evidence="10">The sequence shown here is derived from an EMBL/GenBank/DDBJ whole genome shotgun (WGS) entry which is preliminary data.</text>
</comment>
<keyword evidence="1 7" id="KW-1003">Cell membrane</keyword>
<keyword evidence="4 7" id="KW-0812">Transmembrane</keyword>
<protein>
    <recommendedName>
        <fullName evidence="7">Cell division protein FtsQ</fullName>
    </recommendedName>
</protein>
<organism evidence="10 11">
    <name type="scientific">Thalassolituus pacificus</name>
    <dbReference type="NCBI Taxonomy" id="2975440"/>
    <lineage>
        <taxon>Bacteria</taxon>
        <taxon>Pseudomonadati</taxon>
        <taxon>Pseudomonadota</taxon>
        <taxon>Gammaproteobacteria</taxon>
        <taxon>Oceanospirillales</taxon>
        <taxon>Oceanospirillaceae</taxon>
        <taxon>Thalassolituus</taxon>
    </lineage>
</organism>
<keyword evidence="11" id="KW-1185">Reference proteome</keyword>
<sequence length="252" mass="28374">MAKKAAPRGATPLVVKQPKQWNVTMPVIAWQWLLLPCLLAGLLAGMRWGYHSWPITNVDVKGRLSVWNAEDIVGKIVWVKNESFFSLDLQSVYEQLAGLPLIMQVTVRKRWPNTLELTLYEDVPMAIWNGDQLLSANGRLSEIPAHLDASNLARINGDRNYAEAAVRHFRRIQQSLVHLNVGINRLTVSAVGAVDVELSNGWQVRFGRQYFEERVQRLELLIAQLPMTAVASVDLRYGKGAAIGWRPVQEMG</sequence>
<evidence type="ECO:0000256" key="5">
    <source>
        <dbReference type="ARBA" id="ARBA00022989"/>
    </source>
</evidence>
<dbReference type="InterPro" id="IPR013685">
    <property type="entry name" value="POTRA_FtsQ_type"/>
</dbReference>
<evidence type="ECO:0000313" key="11">
    <source>
        <dbReference type="Proteomes" id="UP001147830"/>
    </source>
</evidence>
<feature type="transmembrane region" description="Helical" evidence="7">
    <location>
        <begin position="28"/>
        <end position="46"/>
    </location>
</feature>
<comment type="subcellular location">
    <subcellularLocation>
        <location evidence="7">Cell inner membrane</location>
        <topology evidence="7">Single-pass type II membrane protein</topology>
    </subcellularLocation>
    <text evidence="7">Localizes to the division septum.</text>
</comment>
<dbReference type="Gene3D" id="3.40.50.11690">
    <property type="entry name" value="Cell division protein FtsQ/DivIB"/>
    <property type="match status" value="1"/>
</dbReference>
<dbReference type="GO" id="GO:0005886">
    <property type="term" value="C:plasma membrane"/>
    <property type="evidence" value="ECO:0007669"/>
    <property type="project" value="UniProtKB-SubCell"/>
</dbReference>
<dbReference type="PANTHER" id="PTHR35851">
    <property type="entry name" value="CELL DIVISION PROTEIN FTSQ"/>
    <property type="match status" value="1"/>
</dbReference>
<dbReference type="GO" id="GO:0032153">
    <property type="term" value="C:cell division site"/>
    <property type="evidence" value="ECO:0007669"/>
    <property type="project" value="UniProtKB-UniRule"/>
</dbReference>
<dbReference type="RefSeq" id="WP_260977523.1">
    <property type="nucleotide sequence ID" value="NZ_JAOANI010000028.1"/>
</dbReference>
<evidence type="ECO:0000259" key="9">
    <source>
        <dbReference type="Pfam" id="PF08478"/>
    </source>
</evidence>
<comment type="similarity">
    <text evidence="7">Belongs to the FtsQ/DivIB family. FtsQ subfamily.</text>
</comment>
<name>A0A9X3ASQ2_9GAMM</name>
<evidence type="ECO:0000313" key="10">
    <source>
        <dbReference type="EMBL" id="MCT7360695.1"/>
    </source>
</evidence>
<dbReference type="InterPro" id="IPR026579">
    <property type="entry name" value="FtsQ"/>
</dbReference>
<dbReference type="InterPro" id="IPR005548">
    <property type="entry name" value="Cell_div_FtsQ/DivIB_C"/>
</dbReference>
<evidence type="ECO:0000256" key="6">
    <source>
        <dbReference type="ARBA" id="ARBA00023306"/>
    </source>
</evidence>
<dbReference type="EMBL" id="JAOANI010000028">
    <property type="protein sequence ID" value="MCT7360695.1"/>
    <property type="molecule type" value="Genomic_DNA"/>
</dbReference>
<evidence type="ECO:0000256" key="7">
    <source>
        <dbReference type="HAMAP-Rule" id="MF_00911"/>
    </source>
</evidence>
<proteinExistence type="inferred from homology"/>
<feature type="domain" description="Cell division protein FtsQ/DivIB C-terminal" evidence="8">
    <location>
        <begin position="126"/>
        <end position="236"/>
    </location>
</feature>
<dbReference type="Pfam" id="PF08478">
    <property type="entry name" value="POTRA_1"/>
    <property type="match status" value="1"/>
</dbReference>
<dbReference type="Gene3D" id="3.10.20.310">
    <property type="entry name" value="membrane protein fhac"/>
    <property type="match status" value="1"/>
</dbReference>
<comment type="function">
    <text evidence="7">Essential cell division protein. May link together the upstream cell division proteins, which are predominantly cytoplasmic, with the downstream cell division proteins, which are predominantly periplasmic. May control correct divisome assembly.</text>
</comment>
<keyword evidence="7" id="KW-0472">Membrane</keyword>
<evidence type="ECO:0000256" key="4">
    <source>
        <dbReference type="ARBA" id="ARBA00022692"/>
    </source>
</evidence>
<keyword evidence="6 7" id="KW-0131">Cell cycle</keyword>
<dbReference type="Pfam" id="PF03799">
    <property type="entry name" value="FtsQ_DivIB_C"/>
    <property type="match status" value="1"/>
</dbReference>
<accession>A0A9X3ASQ2</accession>
<comment type="subunit">
    <text evidence="7">Part of a complex composed of FtsB, FtsL and FtsQ.</text>
</comment>